<dbReference type="Proteomes" id="UP000789342">
    <property type="component" value="Unassembled WGS sequence"/>
</dbReference>
<dbReference type="AlphaFoldDB" id="A0A9N9NP22"/>
<proteinExistence type="predicted"/>
<comment type="caution">
    <text evidence="2">The sequence shown here is derived from an EMBL/GenBank/DDBJ whole genome shotgun (WGS) entry which is preliminary data.</text>
</comment>
<sequence length="342" mass="37987">PITPQPTGSSLFDELRQASSQLYPRTPSTQTFLEDVKNHDSSSQTFQLTPSEPQGVNPSTPQSSPISPSSLPPLPPSTPSTPIFSSMTHSSSQHINSVENASSPVPTEGTLKIPRISPSITSTSSIPKSPILRSQVKRKTPPPLPLSSTVGRPPPLPLPPTWPTLKKINKHEPKKDELSDISLHHRQPRPRSISEGNDDGIINKEKDQQTFRSKSTSEDDGLSIIKFDIPLNKDYGKDKTRVDQDEDFSFLNSETSIALVREHDVSLLVPSNIKIENKHGVTEHAKTMKNNDLQETMLEKDKYDRVNDRVNSSNDEVNGFGVDFQNQIRITNKIENREIISN</sequence>
<keyword evidence="3" id="KW-1185">Reference proteome</keyword>
<feature type="compositionally biased region" description="Low complexity" evidence="1">
    <location>
        <begin position="58"/>
        <end position="69"/>
    </location>
</feature>
<accession>A0A9N9NP22</accession>
<feature type="compositionally biased region" description="Low complexity" evidence="1">
    <location>
        <begin position="112"/>
        <end position="131"/>
    </location>
</feature>
<dbReference type="OrthoDB" id="10681737at2759"/>
<feature type="compositionally biased region" description="Pro residues" evidence="1">
    <location>
        <begin position="152"/>
        <end position="162"/>
    </location>
</feature>
<protein>
    <submittedName>
        <fullName evidence="2">1890_t:CDS:1</fullName>
    </submittedName>
</protein>
<feature type="compositionally biased region" description="Polar residues" evidence="1">
    <location>
        <begin position="87"/>
        <end position="105"/>
    </location>
</feature>
<feature type="region of interest" description="Disordered" evidence="1">
    <location>
        <begin position="35"/>
        <end position="217"/>
    </location>
</feature>
<organism evidence="2 3">
    <name type="scientific">Acaulospora morrowiae</name>
    <dbReference type="NCBI Taxonomy" id="94023"/>
    <lineage>
        <taxon>Eukaryota</taxon>
        <taxon>Fungi</taxon>
        <taxon>Fungi incertae sedis</taxon>
        <taxon>Mucoromycota</taxon>
        <taxon>Glomeromycotina</taxon>
        <taxon>Glomeromycetes</taxon>
        <taxon>Diversisporales</taxon>
        <taxon>Acaulosporaceae</taxon>
        <taxon>Acaulospora</taxon>
    </lineage>
</organism>
<evidence type="ECO:0000313" key="3">
    <source>
        <dbReference type="Proteomes" id="UP000789342"/>
    </source>
</evidence>
<evidence type="ECO:0000256" key="1">
    <source>
        <dbReference type="SAM" id="MobiDB-lite"/>
    </source>
</evidence>
<evidence type="ECO:0000313" key="2">
    <source>
        <dbReference type="EMBL" id="CAG8745757.1"/>
    </source>
</evidence>
<gene>
    <name evidence="2" type="ORF">AMORRO_LOCUS15024</name>
</gene>
<name>A0A9N9NP22_9GLOM</name>
<feature type="compositionally biased region" description="Pro residues" evidence="1">
    <location>
        <begin position="70"/>
        <end position="79"/>
    </location>
</feature>
<feature type="compositionally biased region" description="Polar residues" evidence="1">
    <location>
        <begin position="41"/>
        <end position="57"/>
    </location>
</feature>
<reference evidence="2" key="1">
    <citation type="submission" date="2021-06" db="EMBL/GenBank/DDBJ databases">
        <authorList>
            <person name="Kallberg Y."/>
            <person name="Tangrot J."/>
            <person name="Rosling A."/>
        </authorList>
    </citation>
    <scope>NUCLEOTIDE SEQUENCE</scope>
    <source>
        <strain evidence="2">CL551</strain>
    </source>
</reference>
<feature type="non-terminal residue" evidence="2">
    <location>
        <position position="1"/>
    </location>
</feature>
<dbReference type="EMBL" id="CAJVPV010032835">
    <property type="protein sequence ID" value="CAG8745757.1"/>
    <property type="molecule type" value="Genomic_DNA"/>
</dbReference>